<reference evidence="1" key="1">
    <citation type="submission" date="2014-09" db="EMBL/GenBank/DDBJ databases">
        <authorList>
            <person name="Magalhaes I.L.F."/>
            <person name="Oliveira U."/>
            <person name="Santos F.R."/>
            <person name="Vidigal T.H.D.A."/>
            <person name="Brescovit A.D."/>
            <person name="Santos A.J."/>
        </authorList>
    </citation>
    <scope>NUCLEOTIDE SEQUENCE</scope>
    <source>
        <tissue evidence="1">Shoot tissue taken approximately 20 cm above the soil surface</tissue>
    </source>
</reference>
<organism evidence="1">
    <name type="scientific">Arundo donax</name>
    <name type="common">Giant reed</name>
    <name type="synonym">Donax arundinaceus</name>
    <dbReference type="NCBI Taxonomy" id="35708"/>
    <lineage>
        <taxon>Eukaryota</taxon>
        <taxon>Viridiplantae</taxon>
        <taxon>Streptophyta</taxon>
        <taxon>Embryophyta</taxon>
        <taxon>Tracheophyta</taxon>
        <taxon>Spermatophyta</taxon>
        <taxon>Magnoliopsida</taxon>
        <taxon>Liliopsida</taxon>
        <taxon>Poales</taxon>
        <taxon>Poaceae</taxon>
        <taxon>PACMAD clade</taxon>
        <taxon>Arundinoideae</taxon>
        <taxon>Arundineae</taxon>
        <taxon>Arundo</taxon>
    </lineage>
</organism>
<accession>A0A0A8YIH9</accession>
<dbReference type="EMBL" id="GBRH01272607">
    <property type="protein sequence ID" value="JAD25288.1"/>
    <property type="molecule type" value="Transcribed_RNA"/>
</dbReference>
<dbReference type="AlphaFoldDB" id="A0A0A8YIH9"/>
<name>A0A0A8YIH9_ARUDO</name>
<protein>
    <submittedName>
        <fullName evidence="1">Uncharacterized protein</fullName>
    </submittedName>
</protein>
<proteinExistence type="predicted"/>
<evidence type="ECO:0000313" key="1">
    <source>
        <dbReference type="EMBL" id="JAD25288.1"/>
    </source>
</evidence>
<sequence>MAAAVAGTIPPLSVVCCVPSPSLPAPPARDGGS</sequence>
<reference evidence="1" key="2">
    <citation type="journal article" date="2015" name="Data Brief">
        <title>Shoot transcriptome of the giant reed, Arundo donax.</title>
        <authorList>
            <person name="Barrero R.A."/>
            <person name="Guerrero F.D."/>
            <person name="Moolhuijzen P."/>
            <person name="Goolsby J.A."/>
            <person name="Tidwell J."/>
            <person name="Bellgard S.E."/>
            <person name="Bellgard M.I."/>
        </authorList>
    </citation>
    <scope>NUCLEOTIDE SEQUENCE</scope>
    <source>
        <tissue evidence="1">Shoot tissue taken approximately 20 cm above the soil surface</tissue>
    </source>
</reference>